<comment type="cofactor">
    <cofactor evidence="1 9">
        <name>(R)-lipoate</name>
        <dbReference type="ChEBI" id="CHEBI:83088"/>
    </cofactor>
</comment>
<dbReference type="EMBL" id="LUGH01000252">
    <property type="protein sequence ID" value="OBZ87025.1"/>
    <property type="molecule type" value="Genomic_DNA"/>
</dbReference>
<keyword evidence="4 9" id="KW-0808">Transferase</keyword>
<dbReference type="Pfam" id="PF00198">
    <property type="entry name" value="2-oxoacid_dh"/>
    <property type="match status" value="1"/>
</dbReference>
<feature type="domain" description="Lipoyl-binding" evidence="10">
    <location>
        <begin position="23"/>
        <end position="98"/>
    </location>
</feature>
<evidence type="ECO:0000259" key="11">
    <source>
        <dbReference type="PROSITE" id="PS51826"/>
    </source>
</evidence>
<dbReference type="Proteomes" id="UP000093000">
    <property type="component" value="Unassembled WGS sequence"/>
</dbReference>
<evidence type="ECO:0000256" key="8">
    <source>
        <dbReference type="ARBA" id="ARBA00023315"/>
    </source>
</evidence>
<organism evidence="12 13">
    <name type="scientific">Choanephora cucurbitarum</name>
    <dbReference type="NCBI Taxonomy" id="101091"/>
    <lineage>
        <taxon>Eukaryota</taxon>
        <taxon>Fungi</taxon>
        <taxon>Fungi incertae sedis</taxon>
        <taxon>Mucoromycota</taxon>
        <taxon>Mucoromycotina</taxon>
        <taxon>Mucoromycetes</taxon>
        <taxon>Mucorales</taxon>
        <taxon>Mucorineae</taxon>
        <taxon>Choanephoraceae</taxon>
        <taxon>Choanephoroideae</taxon>
        <taxon>Choanephora</taxon>
    </lineage>
</organism>
<dbReference type="Gene3D" id="4.10.320.10">
    <property type="entry name" value="E3-binding domain"/>
    <property type="match status" value="1"/>
</dbReference>
<dbReference type="Pfam" id="PF02817">
    <property type="entry name" value="E3_binding"/>
    <property type="match status" value="1"/>
</dbReference>
<dbReference type="InterPro" id="IPR050743">
    <property type="entry name" value="2-oxoacid_DH_E2_comp"/>
</dbReference>
<reference evidence="12 13" key="1">
    <citation type="submission" date="2016-03" db="EMBL/GenBank/DDBJ databases">
        <title>Choanephora cucurbitarum.</title>
        <authorList>
            <person name="Min B."/>
            <person name="Park H."/>
            <person name="Park J.-H."/>
            <person name="Shin H.-D."/>
            <person name="Choi I.-G."/>
        </authorList>
    </citation>
    <scope>NUCLEOTIDE SEQUENCE [LARGE SCALE GENOMIC DNA]</scope>
    <source>
        <strain evidence="12 13">KUS-F28377</strain>
    </source>
</reference>
<comment type="caution">
    <text evidence="12">The sequence shown here is derived from an EMBL/GenBank/DDBJ whole genome shotgun (WGS) entry which is preliminary data.</text>
</comment>
<comment type="subcellular location">
    <subcellularLocation>
        <location evidence="2">Mitochondrion matrix</location>
    </subcellularLocation>
</comment>
<dbReference type="OrthoDB" id="15567at2759"/>
<dbReference type="InterPro" id="IPR011053">
    <property type="entry name" value="Single_hybrid_motif"/>
</dbReference>
<evidence type="ECO:0000313" key="12">
    <source>
        <dbReference type="EMBL" id="OBZ87025.1"/>
    </source>
</evidence>
<name>A0A1C7ND80_9FUNG</name>
<evidence type="ECO:0000256" key="2">
    <source>
        <dbReference type="ARBA" id="ARBA00004305"/>
    </source>
</evidence>
<keyword evidence="7" id="KW-0496">Mitochondrion</keyword>
<dbReference type="InterPro" id="IPR004167">
    <property type="entry name" value="PSBD"/>
</dbReference>
<dbReference type="FunFam" id="3.30.559.10:FF:000007">
    <property type="entry name" value="Dihydrolipoamide acetyltransferase component of pyruvate dehydrogenase complex"/>
    <property type="match status" value="1"/>
</dbReference>
<dbReference type="InterPro" id="IPR036625">
    <property type="entry name" value="E3-bd_dom_sf"/>
</dbReference>
<dbReference type="GO" id="GO:0005759">
    <property type="term" value="C:mitochondrial matrix"/>
    <property type="evidence" value="ECO:0007669"/>
    <property type="project" value="UniProtKB-SubCell"/>
</dbReference>
<dbReference type="InterPro" id="IPR003016">
    <property type="entry name" value="2-oxoA_DH_lipoyl-BS"/>
</dbReference>
<dbReference type="EC" id="2.3.1.-" evidence="9"/>
<dbReference type="SUPFAM" id="SSF51230">
    <property type="entry name" value="Single hybrid motif"/>
    <property type="match status" value="1"/>
</dbReference>
<dbReference type="Pfam" id="PF00364">
    <property type="entry name" value="Biotin_lipoyl"/>
    <property type="match status" value="1"/>
</dbReference>
<evidence type="ECO:0000256" key="7">
    <source>
        <dbReference type="ARBA" id="ARBA00023128"/>
    </source>
</evidence>
<dbReference type="InterPro" id="IPR000089">
    <property type="entry name" value="Biotin_lipoyl"/>
</dbReference>
<evidence type="ECO:0000256" key="6">
    <source>
        <dbReference type="ARBA" id="ARBA00022946"/>
    </source>
</evidence>
<dbReference type="InterPro" id="IPR023213">
    <property type="entry name" value="CAT-like_dom_sf"/>
</dbReference>
<keyword evidence="6" id="KW-0809">Transit peptide</keyword>
<evidence type="ECO:0000256" key="3">
    <source>
        <dbReference type="ARBA" id="ARBA00007317"/>
    </source>
</evidence>
<protein>
    <recommendedName>
        <fullName evidence="9">Dihydrolipoamide acetyltransferase component of pyruvate dehydrogenase complex</fullName>
        <ecNumber evidence="9">2.3.1.-</ecNumber>
    </recommendedName>
</protein>
<dbReference type="FunFam" id="2.40.50.100:FF:000013">
    <property type="entry name" value="Dihydrolipoamide acetyltransferase component of pyruvate dehydrogenase complex"/>
    <property type="match status" value="1"/>
</dbReference>
<dbReference type="SUPFAM" id="SSF52777">
    <property type="entry name" value="CoA-dependent acyltransferases"/>
    <property type="match status" value="1"/>
</dbReference>
<evidence type="ECO:0000256" key="5">
    <source>
        <dbReference type="ARBA" id="ARBA00022823"/>
    </source>
</evidence>
<evidence type="ECO:0000313" key="13">
    <source>
        <dbReference type="Proteomes" id="UP000093000"/>
    </source>
</evidence>
<dbReference type="AlphaFoldDB" id="A0A1C7ND80"/>
<sequence length="430" mass="47787">MLSCLVKPRLSRSIHTSLQRSAVQPFLLADIGEGITECEIVQWFVKPGSRVAEFDKICEVQSDKASVEISSRYAGNILKLHYQPHEVALVGRPLVDIETEEQSMVDTAVEAIKQHQSEPLKKNMAYQKSWCMPSVRRLLDLYGIEYSHLLGSGKHGMVLKSDVLKHIQQNNLSIKTPQVETPQVEIAPVEQVKAKSVPLTAIQKAMFKTMTKSLSIPQLGYKDEVELNAATEYRKALNKYLADHPDKYPFRKISYLPLLLKSLSLALTHYPILNAQLVNEHQLQYRDAHNIGIAVDSPQGLIVPNIKHVEQKSILQIASEIHRLTELAKKNAIPLADLKGGTISLSNIGSIGGTYANPIVVSQEMAIVAIGSAKRLPFVDTETGKIVPKQMLPISWSADHRVVDGATIAQFSNTWKHFIENPALLASNLH</sequence>
<feature type="domain" description="Peripheral subunit-binding (PSBD)" evidence="11">
    <location>
        <begin position="130"/>
        <end position="167"/>
    </location>
</feature>
<dbReference type="Gene3D" id="2.40.50.100">
    <property type="match status" value="1"/>
</dbReference>
<evidence type="ECO:0000259" key="10">
    <source>
        <dbReference type="PROSITE" id="PS50968"/>
    </source>
</evidence>
<dbReference type="PROSITE" id="PS51826">
    <property type="entry name" value="PSBD"/>
    <property type="match status" value="1"/>
</dbReference>
<dbReference type="Gene3D" id="3.30.559.10">
    <property type="entry name" value="Chloramphenicol acetyltransferase-like domain"/>
    <property type="match status" value="1"/>
</dbReference>
<dbReference type="InterPro" id="IPR001078">
    <property type="entry name" value="2-oxoacid_DH_actylTfrase"/>
</dbReference>
<evidence type="ECO:0000256" key="1">
    <source>
        <dbReference type="ARBA" id="ARBA00001938"/>
    </source>
</evidence>
<keyword evidence="5 9" id="KW-0450">Lipoyl</keyword>
<dbReference type="PROSITE" id="PS00189">
    <property type="entry name" value="LIPOYL"/>
    <property type="match status" value="1"/>
</dbReference>
<dbReference type="InParanoid" id="A0A1C7ND80"/>
<dbReference type="GO" id="GO:0031405">
    <property type="term" value="F:lipoic acid binding"/>
    <property type="evidence" value="ECO:0007669"/>
    <property type="project" value="TreeGrafter"/>
</dbReference>
<dbReference type="GO" id="GO:0016407">
    <property type="term" value="F:acetyltransferase activity"/>
    <property type="evidence" value="ECO:0007669"/>
    <property type="project" value="TreeGrafter"/>
</dbReference>
<dbReference type="STRING" id="101091.A0A1C7ND80"/>
<evidence type="ECO:0000256" key="4">
    <source>
        <dbReference type="ARBA" id="ARBA00022679"/>
    </source>
</evidence>
<evidence type="ECO:0000256" key="9">
    <source>
        <dbReference type="RuleBase" id="RU003423"/>
    </source>
</evidence>
<dbReference type="PANTHER" id="PTHR43178:SF5">
    <property type="entry name" value="LIPOAMIDE ACYLTRANSFERASE COMPONENT OF BRANCHED-CHAIN ALPHA-KETO ACID DEHYDROGENASE COMPLEX, MITOCHONDRIAL"/>
    <property type="match status" value="1"/>
</dbReference>
<keyword evidence="8 9" id="KW-0012">Acyltransferase</keyword>
<dbReference type="PANTHER" id="PTHR43178">
    <property type="entry name" value="DIHYDROLIPOAMIDE ACETYLTRANSFERASE COMPONENT OF PYRUVATE DEHYDROGENASE COMPLEX"/>
    <property type="match status" value="1"/>
</dbReference>
<comment type="similarity">
    <text evidence="3 9">Belongs to the 2-oxoacid dehydrogenase family.</text>
</comment>
<dbReference type="GO" id="GO:0045333">
    <property type="term" value="P:cellular respiration"/>
    <property type="evidence" value="ECO:0007669"/>
    <property type="project" value="UniProtKB-ARBA"/>
</dbReference>
<dbReference type="CDD" id="cd06849">
    <property type="entry name" value="lipoyl_domain"/>
    <property type="match status" value="1"/>
</dbReference>
<dbReference type="PROSITE" id="PS50968">
    <property type="entry name" value="BIOTINYL_LIPOYL"/>
    <property type="match status" value="1"/>
</dbReference>
<dbReference type="SUPFAM" id="SSF47005">
    <property type="entry name" value="Peripheral subunit-binding domain of 2-oxo acid dehydrogenase complex"/>
    <property type="match status" value="1"/>
</dbReference>
<accession>A0A1C7ND80</accession>
<gene>
    <name evidence="12" type="primary">Dbt_1</name>
    <name evidence="12" type="ORF">A0J61_04927</name>
</gene>
<proteinExistence type="inferred from homology"/>
<keyword evidence="13" id="KW-1185">Reference proteome</keyword>